<reference evidence="2" key="2">
    <citation type="submission" date="2020-06" db="EMBL/GenBank/DDBJ databases">
        <title>Isolation of Planomicrobium glaciei.</title>
        <authorList>
            <person name="Malisova L."/>
            <person name="Safrankova R."/>
            <person name="Jakubu V."/>
            <person name="Spanelova P."/>
        </authorList>
    </citation>
    <scope>NUCLEOTIDE SEQUENCE [LARGE SCALE GENOMIC DNA]</scope>
    <source>
        <strain evidence="2">NRL-ATB46093</strain>
    </source>
</reference>
<evidence type="ECO:0000313" key="2">
    <source>
        <dbReference type="Proteomes" id="UP000509222"/>
    </source>
</evidence>
<accession>A0A7H8QF91</accession>
<dbReference type="Proteomes" id="UP000509222">
    <property type="component" value="Chromosome"/>
</dbReference>
<reference evidence="1 2" key="1">
    <citation type="submission" date="2020-04" db="EMBL/GenBank/DDBJ databases">
        <authorList>
            <person name="Pajer P."/>
            <person name="Broz P."/>
        </authorList>
    </citation>
    <scope>NUCLEOTIDE SEQUENCE [LARGE SCALE GENOMIC DNA]</scope>
    <source>
        <strain evidence="2">NRL-ATB46093</strain>
    </source>
</reference>
<dbReference type="RefSeq" id="WP_176294951.1">
    <property type="nucleotide sequence ID" value="NZ_CP051177.1"/>
</dbReference>
<protein>
    <submittedName>
        <fullName evidence="1">Uncharacterized protein</fullName>
    </submittedName>
</protein>
<dbReference type="EMBL" id="CP051177">
    <property type="protein sequence ID" value="QKX52202.1"/>
    <property type="molecule type" value="Genomic_DNA"/>
</dbReference>
<keyword evidence="2" id="KW-1185">Reference proteome</keyword>
<sequence>MANKLQSLFSEVLSTTEKFLEQTEAYDHPLLTLVRAAMEEQKENLQKLLPELGNEEEAKLAAVREEISIVYHCHEIANPLFSAWGRASDWMDLPSKPVAKKLEPLFPEMKKNLEEAAMELETIYGEEEIKFVVPTFYIPTIR</sequence>
<organism evidence="1 2">
    <name type="scientific">Planococcus glaciei</name>
    <dbReference type="NCBI Taxonomy" id="459472"/>
    <lineage>
        <taxon>Bacteria</taxon>
        <taxon>Bacillati</taxon>
        <taxon>Bacillota</taxon>
        <taxon>Bacilli</taxon>
        <taxon>Bacillales</taxon>
        <taxon>Caryophanaceae</taxon>
        <taxon>Planococcus</taxon>
    </lineage>
</organism>
<dbReference type="AlphaFoldDB" id="A0A7H8QF91"/>
<evidence type="ECO:0000313" key="1">
    <source>
        <dbReference type="EMBL" id="QKX52202.1"/>
    </source>
</evidence>
<proteinExistence type="predicted"/>
<name>A0A7H8QF91_9BACL</name>
<gene>
    <name evidence="1" type="ORF">HF394_17385</name>
</gene>